<evidence type="ECO:0000313" key="1">
    <source>
        <dbReference type="EMBL" id="TDO21217.1"/>
    </source>
</evidence>
<accession>A0A4R6IHB6</accession>
<evidence type="ECO:0008006" key="3">
    <source>
        <dbReference type="Google" id="ProtNLM"/>
    </source>
</evidence>
<proteinExistence type="predicted"/>
<keyword evidence="2" id="KW-1185">Reference proteome</keyword>
<evidence type="ECO:0000313" key="2">
    <source>
        <dbReference type="Proteomes" id="UP000295518"/>
    </source>
</evidence>
<sequence length="313" mass="35468">MNFYGYITSDVSAYYNSVLDQYKFVPTKADSAELFVKNLAKYDPISKEAKLTRAELLGLFPSIRLGSLPNSVLELNSYPFKDEYVIKLAEANDTEAKLIIKARLLWNKWLYDVSGLLIGDENSLGVKNITVTGFTIPQAKQDILDVNDVEYRLRQLTKSLSHKYKNTVPSELNNYSSALDFFSDINESDFNTRNTNITFSNFVNNLSNGTKSFNIIISSPSARTKTVPFVVSGFKKGDQAAKSWYQKWSSRTNWLVHQYDLEKNQLALTRKSAIAAWNKHNNIESKFNALLSTNLDENQSPTTLSGYLPVFNI</sequence>
<comment type="caution">
    <text evidence="1">The sequence shown here is derived from an EMBL/GenBank/DDBJ whole genome shotgun (WGS) entry which is preliminary data.</text>
</comment>
<gene>
    <name evidence="1" type="ORF">EI74_0251</name>
</gene>
<organism evidence="1 2">
    <name type="scientific">Mycoplasma testudineum</name>
    <dbReference type="NCBI Taxonomy" id="244584"/>
    <lineage>
        <taxon>Bacteria</taxon>
        <taxon>Bacillati</taxon>
        <taxon>Mycoplasmatota</taxon>
        <taxon>Mollicutes</taxon>
        <taxon>Mycoplasmataceae</taxon>
        <taxon>Mycoplasma</taxon>
    </lineage>
</organism>
<dbReference type="Proteomes" id="UP000295518">
    <property type="component" value="Unassembled WGS sequence"/>
</dbReference>
<dbReference type="EMBL" id="SNWN01000009">
    <property type="protein sequence ID" value="TDO21217.1"/>
    <property type="molecule type" value="Genomic_DNA"/>
</dbReference>
<protein>
    <recommendedName>
        <fullName evidence="3">Lipoprotein-associated protein</fullName>
    </recommendedName>
</protein>
<dbReference type="AlphaFoldDB" id="A0A4R6IHB6"/>
<name>A0A4R6IHB6_9MOLU</name>
<reference evidence="1 2" key="1">
    <citation type="submission" date="2019-03" db="EMBL/GenBank/DDBJ databases">
        <title>Genomic Encyclopedia of Archaeal and Bacterial Type Strains, Phase II (KMG-II): from individual species to whole genera.</title>
        <authorList>
            <person name="Goeker M."/>
        </authorList>
    </citation>
    <scope>NUCLEOTIDE SEQUENCE [LARGE SCALE GENOMIC DNA]</scope>
    <source>
        <strain evidence="1 2">ATCC 700618</strain>
    </source>
</reference>
<dbReference type="RefSeq" id="WP_094254270.1">
    <property type="nucleotide sequence ID" value="NZ_NNCE01000001.1"/>
</dbReference>